<dbReference type="Pfam" id="PF00126">
    <property type="entry name" value="HTH_1"/>
    <property type="match status" value="1"/>
</dbReference>
<accession>A0ABT1HQ21</accession>
<gene>
    <name evidence="6" type="ORF">LX15_001298</name>
</gene>
<evidence type="ECO:0000259" key="5">
    <source>
        <dbReference type="PROSITE" id="PS50931"/>
    </source>
</evidence>
<evidence type="ECO:0000256" key="2">
    <source>
        <dbReference type="ARBA" id="ARBA00023015"/>
    </source>
</evidence>
<dbReference type="Proteomes" id="UP001205311">
    <property type="component" value="Unassembled WGS sequence"/>
</dbReference>
<feature type="domain" description="HTH lysR-type" evidence="5">
    <location>
        <begin position="1"/>
        <end position="59"/>
    </location>
</feature>
<dbReference type="PROSITE" id="PS50931">
    <property type="entry name" value="HTH_LYSR"/>
    <property type="match status" value="1"/>
</dbReference>
<dbReference type="PANTHER" id="PTHR30346">
    <property type="entry name" value="TRANSCRIPTIONAL DUAL REGULATOR HCAR-RELATED"/>
    <property type="match status" value="1"/>
</dbReference>
<dbReference type="EMBL" id="JAMTCP010000004">
    <property type="protein sequence ID" value="MCP2257613.1"/>
    <property type="molecule type" value="Genomic_DNA"/>
</dbReference>
<protein>
    <submittedName>
        <fullName evidence="6">Transcriptional regulator, LysR family</fullName>
    </submittedName>
</protein>
<dbReference type="Gene3D" id="3.40.190.10">
    <property type="entry name" value="Periplasmic binding protein-like II"/>
    <property type="match status" value="2"/>
</dbReference>
<dbReference type="PANTHER" id="PTHR30346:SF0">
    <property type="entry name" value="HCA OPERON TRANSCRIPTIONAL ACTIVATOR HCAR"/>
    <property type="match status" value="1"/>
</dbReference>
<dbReference type="InterPro" id="IPR000847">
    <property type="entry name" value="LysR_HTH_N"/>
</dbReference>
<comment type="caution">
    <text evidence="6">The sequence shown here is derived from an EMBL/GenBank/DDBJ whole genome shotgun (WGS) entry which is preliminary data.</text>
</comment>
<dbReference type="PRINTS" id="PR00039">
    <property type="entry name" value="HTHLYSR"/>
</dbReference>
<dbReference type="Pfam" id="PF03466">
    <property type="entry name" value="LysR_substrate"/>
    <property type="match status" value="1"/>
</dbReference>
<evidence type="ECO:0000256" key="4">
    <source>
        <dbReference type="ARBA" id="ARBA00023163"/>
    </source>
</evidence>
<evidence type="ECO:0000256" key="1">
    <source>
        <dbReference type="ARBA" id="ARBA00009437"/>
    </source>
</evidence>
<dbReference type="RefSeq" id="WP_253668556.1">
    <property type="nucleotide sequence ID" value="NZ_JAMTCP010000004.1"/>
</dbReference>
<keyword evidence="2" id="KW-0805">Transcription regulation</keyword>
<evidence type="ECO:0000256" key="3">
    <source>
        <dbReference type="ARBA" id="ARBA00023125"/>
    </source>
</evidence>
<dbReference type="InterPro" id="IPR036390">
    <property type="entry name" value="WH_DNA-bd_sf"/>
</dbReference>
<evidence type="ECO:0000313" key="7">
    <source>
        <dbReference type="Proteomes" id="UP001205311"/>
    </source>
</evidence>
<reference evidence="6 7" key="1">
    <citation type="submission" date="2022-06" db="EMBL/GenBank/DDBJ databases">
        <title>Genomic Encyclopedia of Archaeal and Bacterial Type Strains, Phase II (KMG-II): from individual species to whole genera.</title>
        <authorList>
            <person name="Goeker M."/>
        </authorList>
    </citation>
    <scope>NUCLEOTIDE SEQUENCE [LARGE SCALE GENOMIC DNA]</scope>
    <source>
        <strain evidence="6 7">DSM 40477</strain>
    </source>
</reference>
<dbReference type="SUPFAM" id="SSF53850">
    <property type="entry name" value="Periplasmic binding protein-like II"/>
    <property type="match status" value="1"/>
</dbReference>
<dbReference type="InterPro" id="IPR036388">
    <property type="entry name" value="WH-like_DNA-bd_sf"/>
</dbReference>
<keyword evidence="7" id="KW-1185">Reference proteome</keyword>
<comment type="similarity">
    <text evidence="1">Belongs to the LysR transcriptional regulatory family.</text>
</comment>
<dbReference type="Gene3D" id="1.10.10.10">
    <property type="entry name" value="Winged helix-like DNA-binding domain superfamily/Winged helix DNA-binding domain"/>
    <property type="match status" value="1"/>
</dbReference>
<keyword evidence="4" id="KW-0804">Transcription</keyword>
<evidence type="ECO:0000313" key="6">
    <source>
        <dbReference type="EMBL" id="MCP2257613.1"/>
    </source>
</evidence>
<dbReference type="SUPFAM" id="SSF46785">
    <property type="entry name" value="Winged helix' DNA-binding domain"/>
    <property type="match status" value="1"/>
</dbReference>
<organism evidence="6 7">
    <name type="scientific">Streptoalloteichus tenebrarius (strain ATCC 17920 / DSM 40477 / JCM 4838 / CBS 697.72 / NBRC 16177 / NCIMB 11028 / NRRL B-12390 / A12253. 1 / ISP 5477)</name>
    <name type="common">Streptomyces tenebrarius</name>
    <dbReference type="NCBI Taxonomy" id="1933"/>
    <lineage>
        <taxon>Bacteria</taxon>
        <taxon>Bacillati</taxon>
        <taxon>Actinomycetota</taxon>
        <taxon>Actinomycetes</taxon>
        <taxon>Pseudonocardiales</taxon>
        <taxon>Pseudonocardiaceae</taxon>
        <taxon>Streptoalloteichus</taxon>
    </lineage>
</organism>
<sequence length="321" mass="35236">MLERLEIESFLVLAEELHFGRTAERLRVSRARVSQTIQRLERRIGAPLFERTSRRVRLTPLGQQLYDDVEPGYRRIERGVSRARSEARGVEGVLPVGYLGGAAGEFVTDVMRTFARRHPGTEVQIHETQVRDMFGPLRSGQVDLLVTQFPVREPDLVRGPVVLRVPRMLAVPANHPLARRETVSVEDLAHDQVFACHANVPDYWQEHMAPSHTPSGRPVRRGRTAGTVQETLALIGAGHGISAVGADVARYYTPRGVVYVPFHDAAPIEYGLVWRPSGATARVRAFIATAVEAADVPDAPEATAVAAVAGVSEALTGPTDR</sequence>
<keyword evidence="3" id="KW-0238">DNA-binding</keyword>
<dbReference type="CDD" id="cd08414">
    <property type="entry name" value="PBP2_LTTR_aromatics_like"/>
    <property type="match status" value="1"/>
</dbReference>
<dbReference type="InterPro" id="IPR005119">
    <property type="entry name" value="LysR_subst-bd"/>
</dbReference>
<name>A0ABT1HQ21_STRSD</name>
<proteinExistence type="inferred from homology"/>